<dbReference type="NCBIfam" id="TIGR01512">
    <property type="entry name" value="ATPase-IB2_Cd"/>
    <property type="match status" value="1"/>
</dbReference>
<feature type="region of interest" description="Disordered" evidence="11">
    <location>
        <begin position="762"/>
        <end position="786"/>
    </location>
</feature>
<evidence type="ECO:0000256" key="8">
    <source>
        <dbReference type="ARBA" id="ARBA00022989"/>
    </source>
</evidence>
<accession>A0ABN9P9C9</accession>
<dbReference type="InterPro" id="IPR023299">
    <property type="entry name" value="ATPase_P-typ_cyto_dom_N"/>
</dbReference>
<dbReference type="Gene3D" id="3.40.50.1000">
    <property type="entry name" value="HAD superfamily/HAD-like"/>
    <property type="match status" value="1"/>
</dbReference>
<feature type="compositionally biased region" description="Low complexity" evidence="11">
    <location>
        <begin position="848"/>
        <end position="861"/>
    </location>
</feature>
<evidence type="ECO:0000256" key="5">
    <source>
        <dbReference type="ARBA" id="ARBA00022741"/>
    </source>
</evidence>
<feature type="transmembrane region" description="Helical" evidence="10">
    <location>
        <begin position="356"/>
        <end position="376"/>
    </location>
</feature>
<dbReference type="SFLD" id="SFLDG00002">
    <property type="entry name" value="C1.7:_P-type_atpase_like"/>
    <property type="match status" value="1"/>
</dbReference>
<dbReference type="Gene3D" id="2.70.150.10">
    <property type="entry name" value="Calcium-transporting ATPase, cytoplasmic transduction domain A"/>
    <property type="match status" value="1"/>
</dbReference>
<dbReference type="PROSITE" id="PS50846">
    <property type="entry name" value="HMA_2"/>
    <property type="match status" value="1"/>
</dbReference>
<feature type="domain" description="HMA" evidence="12">
    <location>
        <begin position="54"/>
        <end position="120"/>
    </location>
</feature>
<dbReference type="Pfam" id="PF00122">
    <property type="entry name" value="E1-E2_ATPase"/>
    <property type="match status" value="1"/>
</dbReference>
<dbReference type="InterPro" id="IPR006121">
    <property type="entry name" value="HMA_dom"/>
</dbReference>
<keyword evidence="3 10" id="KW-0812">Transmembrane</keyword>
<dbReference type="PANTHER" id="PTHR48085">
    <property type="entry name" value="CADMIUM/ZINC-TRANSPORTING ATPASE HMA2-RELATED"/>
    <property type="match status" value="1"/>
</dbReference>
<keyword evidence="6 10" id="KW-0067">ATP-binding</keyword>
<evidence type="ECO:0000313" key="13">
    <source>
        <dbReference type="EMBL" id="CAK0789370.1"/>
    </source>
</evidence>
<dbReference type="PRINTS" id="PR00119">
    <property type="entry name" value="CATATPASE"/>
</dbReference>
<organism evidence="13 14">
    <name type="scientific">Prorocentrum cordatum</name>
    <dbReference type="NCBI Taxonomy" id="2364126"/>
    <lineage>
        <taxon>Eukaryota</taxon>
        <taxon>Sar</taxon>
        <taxon>Alveolata</taxon>
        <taxon>Dinophyceae</taxon>
        <taxon>Prorocentrales</taxon>
        <taxon>Prorocentraceae</taxon>
        <taxon>Prorocentrum</taxon>
    </lineage>
</organism>
<dbReference type="Gene3D" id="3.30.70.100">
    <property type="match status" value="1"/>
</dbReference>
<keyword evidence="7" id="KW-1278">Translocase</keyword>
<evidence type="ECO:0000256" key="10">
    <source>
        <dbReference type="RuleBase" id="RU362081"/>
    </source>
</evidence>
<sequence length="871" mass="90959">MSPFFQWAWSRLVDDDSEFDEDAVARDTEEKDGHDGASVPSKRKARNRKTVGVTSTLIYVDGLCCPSEVPVIDRILSPLAGVQEVGINPATKTATVRHDARVVGGTELVAALNRAALGARVQKLERGAPVKRIPARLLAAAALLAVSVAGYLLNSWSVHRVSAVLSLLLTSPKVLVRAASGVTRCHLDINTLVLMACLGALALENFCEAATVLVLFSTADFLESRITLRARGVIAEILALRPEEAELSSGERVAASDLAVGASVVVRQGDSIPVDGVVTAGALLVDESALSGESAPVPKAVGSKVWAGTTNLSGYAEVETTAQGKDSAVGQLVKMVEGAQALRSNTEQTVERFARLYTPCILTVAFFLMIAPWFVARERAPECFYMTLVLLVVACPCAMVISTPVTYMSGIACAATHNMLVRGGVHLETLGAVRMAALDKTGTLTEGCFRVREFQMVSPDAAGKGEDILWRWIAAIEARSSHPLALALVTEAKRRDAAQLPTDVADYREVHGEGVRATVEGVCVSIGNERLAARMGWSTELHVDRWAEEGGSVLWVGDDQRLLAVLSVADVPRPEAKDAIAEIKSMGIAVSMLTGDGRGAAKAVGESTGIVDIRSGLRPDDKIAEVLDLCKSYQTVSMVGDGINDVPALAASHVGVAMGAAGRAAALEAADIVLMDSNLMRLAFAFRLGRCVLRKVRQNIAFALASKVVFVAFTFLGHTSLLGAILVDLGSMLLVMLNGSSVMLMGRERQRTGVHAEASLVASSAKAPEATTPPPRPQGAAPWAGGPGAVPPVPQAVCTDPRCCPVAQGPLLAGLGGAAPAPPPAAGGAFCAAFGGAPRGRRGRGRPLPRALGRPAAAAPAGEGGDLEKGV</sequence>
<dbReference type="InterPro" id="IPR023298">
    <property type="entry name" value="ATPase_P-typ_TM_dom_sf"/>
</dbReference>
<keyword evidence="5 10" id="KW-0547">Nucleotide-binding</keyword>
<evidence type="ECO:0000313" key="14">
    <source>
        <dbReference type="Proteomes" id="UP001189429"/>
    </source>
</evidence>
<dbReference type="SUPFAM" id="SSF55008">
    <property type="entry name" value="HMA, heavy metal-associated domain"/>
    <property type="match status" value="1"/>
</dbReference>
<dbReference type="SFLD" id="SFLDS00003">
    <property type="entry name" value="Haloacid_Dehalogenase"/>
    <property type="match status" value="1"/>
</dbReference>
<dbReference type="InterPro" id="IPR018303">
    <property type="entry name" value="ATPase_P-typ_P_site"/>
</dbReference>
<evidence type="ECO:0000256" key="11">
    <source>
        <dbReference type="SAM" id="MobiDB-lite"/>
    </source>
</evidence>
<feature type="region of interest" description="Disordered" evidence="11">
    <location>
        <begin position="834"/>
        <end position="871"/>
    </location>
</feature>
<dbReference type="InterPro" id="IPR036412">
    <property type="entry name" value="HAD-like_sf"/>
</dbReference>
<dbReference type="InterPro" id="IPR051014">
    <property type="entry name" value="Cation_Transport_ATPase_IB"/>
</dbReference>
<keyword evidence="9 10" id="KW-0472">Membrane</keyword>
<name>A0ABN9P9C9_9DINO</name>
<keyword evidence="8 10" id="KW-1133">Transmembrane helix</keyword>
<dbReference type="InterPro" id="IPR036163">
    <property type="entry name" value="HMA_dom_sf"/>
</dbReference>
<comment type="subcellular location">
    <subcellularLocation>
        <location evidence="1">Membrane</location>
        <topology evidence="1">Multi-pass membrane protein</topology>
    </subcellularLocation>
</comment>
<dbReference type="NCBIfam" id="TIGR01525">
    <property type="entry name" value="ATPase-IB_hvy"/>
    <property type="match status" value="1"/>
</dbReference>
<dbReference type="InterPro" id="IPR023214">
    <property type="entry name" value="HAD_sf"/>
</dbReference>
<feature type="compositionally biased region" description="Basic and acidic residues" evidence="11">
    <location>
        <begin position="23"/>
        <end position="35"/>
    </location>
</feature>
<dbReference type="EMBL" id="CAUYUJ010000225">
    <property type="protein sequence ID" value="CAK0789370.1"/>
    <property type="molecule type" value="Genomic_DNA"/>
</dbReference>
<dbReference type="Gene3D" id="3.40.1110.10">
    <property type="entry name" value="Calcium-transporting ATPase, cytoplasmic domain N"/>
    <property type="match status" value="1"/>
</dbReference>
<keyword evidence="14" id="KW-1185">Reference proteome</keyword>
<dbReference type="Pfam" id="PF00403">
    <property type="entry name" value="HMA"/>
    <property type="match status" value="1"/>
</dbReference>
<comment type="similarity">
    <text evidence="2 10">Belongs to the cation transport ATPase (P-type) (TC 3.A.3) family. Type IB subfamily.</text>
</comment>
<evidence type="ECO:0000256" key="1">
    <source>
        <dbReference type="ARBA" id="ARBA00004141"/>
    </source>
</evidence>
<dbReference type="InterPro" id="IPR027256">
    <property type="entry name" value="P-typ_ATPase_IB"/>
</dbReference>
<evidence type="ECO:0000259" key="12">
    <source>
        <dbReference type="PROSITE" id="PS50846"/>
    </source>
</evidence>
<evidence type="ECO:0000256" key="4">
    <source>
        <dbReference type="ARBA" id="ARBA00022723"/>
    </source>
</evidence>
<feature type="transmembrane region" description="Helical" evidence="10">
    <location>
        <begin position="133"/>
        <end position="153"/>
    </location>
</feature>
<feature type="transmembrane region" description="Helical" evidence="10">
    <location>
        <begin position="700"/>
        <end position="718"/>
    </location>
</feature>
<dbReference type="InterPro" id="IPR001757">
    <property type="entry name" value="P_typ_ATPase"/>
</dbReference>
<dbReference type="InterPro" id="IPR008250">
    <property type="entry name" value="ATPase_P-typ_transduc_dom_A_sf"/>
</dbReference>
<dbReference type="Pfam" id="PF00702">
    <property type="entry name" value="Hydrolase"/>
    <property type="match status" value="1"/>
</dbReference>
<dbReference type="InterPro" id="IPR044492">
    <property type="entry name" value="P_typ_ATPase_HD_dom"/>
</dbReference>
<dbReference type="CDD" id="cd00371">
    <property type="entry name" value="HMA"/>
    <property type="match status" value="1"/>
</dbReference>
<evidence type="ECO:0000256" key="6">
    <source>
        <dbReference type="ARBA" id="ARBA00022840"/>
    </source>
</evidence>
<dbReference type="PANTHER" id="PTHR48085:SF5">
    <property type="entry name" value="CADMIUM_ZINC-TRANSPORTING ATPASE HMA4-RELATED"/>
    <property type="match status" value="1"/>
</dbReference>
<reference evidence="13" key="1">
    <citation type="submission" date="2023-10" db="EMBL/GenBank/DDBJ databases">
        <authorList>
            <person name="Chen Y."/>
            <person name="Shah S."/>
            <person name="Dougan E. K."/>
            <person name="Thang M."/>
            <person name="Chan C."/>
        </authorList>
    </citation>
    <scope>NUCLEOTIDE SEQUENCE [LARGE SCALE GENOMIC DNA]</scope>
</reference>
<evidence type="ECO:0000256" key="9">
    <source>
        <dbReference type="ARBA" id="ARBA00023136"/>
    </source>
</evidence>
<evidence type="ECO:0000256" key="7">
    <source>
        <dbReference type="ARBA" id="ARBA00022967"/>
    </source>
</evidence>
<feature type="transmembrane region" description="Helical" evidence="10">
    <location>
        <begin position="383"/>
        <end position="401"/>
    </location>
</feature>
<evidence type="ECO:0000256" key="2">
    <source>
        <dbReference type="ARBA" id="ARBA00006024"/>
    </source>
</evidence>
<dbReference type="SFLD" id="SFLDF00027">
    <property type="entry name" value="p-type_atpase"/>
    <property type="match status" value="1"/>
</dbReference>
<keyword evidence="4 10" id="KW-0479">Metal-binding</keyword>
<dbReference type="InterPro" id="IPR059000">
    <property type="entry name" value="ATPase_P-type_domA"/>
</dbReference>
<protein>
    <recommendedName>
        <fullName evidence="12">HMA domain-containing protein</fullName>
    </recommendedName>
</protein>
<dbReference type="NCBIfam" id="TIGR01494">
    <property type="entry name" value="ATPase_P-type"/>
    <property type="match status" value="1"/>
</dbReference>
<dbReference type="SUPFAM" id="SSF56784">
    <property type="entry name" value="HAD-like"/>
    <property type="match status" value="1"/>
</dbReference>
<gene>
    <name evidence="13" type="ORF">PCOR1329_LOCUS967</name>
</gene>
<evidence type="ECO:0000256" key="3">
    <source>
        <dbReference type="ARBA" id="ARBA00022692"/>
    </source>
</evidence>
<feature type="region of interest" description="Disordered" evidence="11">
    <location>
        <begin position="18"/>
        <end position="47"/>
    </location>
</feature>
<dbReference type="Proteomes" id="UP001189429">
    <property type="component" value="Unassembled WGS sequence"/>
</dbReference>
<proteinExistence type="inferred from homology"/>
<dbReference type="SUPFAM" id="SSF81653">
    <property type="entry name" value="Calcium ATPase, transduction domain A"/>
    <property type="match status" value="1"/>
</dbReference>
<dbReference type="SUPFAM" id="SSF81665">
    <property type="entry name" value="Calcium ATPase, transmembrane domain M"/>
    <property type="match status" value="1"/>
</dbReference>
<dbReference type="PROSITE" id="PS00154">
    <property type="entry name" value="ATPASE_E1_E2"/>
    <property type="match status" value="1"/>
</dbReference>
<feature type="transmembrane region" description="Helical" evidence="10">
    <location>
        <begin position="724"/>
        <end position="745"/>
    </location>
</feature>
<comment type="caution">
    <text evidence="13">The sequence shown here is derived from an EMBL/GenBank/DDBJ whole genome shotgun (WGS) entry which is preliminary data.</text>
</comment>